<proteinExistence type="predicted"/>
<sequence>MAYLLSVGIFGPGTDEPAHWGFVIHQTTQRTGELLHTRMIDENLNIFQFEHRAPHRLISQSAWGLCKIRVLDNTERLTVMSVLKKVPAPKGGNENCQNWVIDGFIDLEVGGLVPEGTAEAWGKRIGLPSSKVKNDIGNAWISLNGR</sequence>
<comment type="caution">
    <text evidence="1">The sequence shown here is derived from an EMBL/GenBank/DDBJ whole genome shotgun (WGS) entry which is preliminary data.</text>
</comment>
<name>A0A0L1IS90_ASPN3</name>
<gene>
    <name evidence="1" type="ORF">ANOM_010741</name>
</gene>
<dbReference type="OrthoDB" id="5271495at2759"/>
<dbReference type="EMBL" id="JNOM01000382">
    <property type="protein sequence ID" value="KNG82058.1"/>
    <property type="molecule type" value="Genomic_DNA"/>
</dbReference>
<evidence type="ECO:0000313" key="2">
    <source>
        <dbReference type="Proteomes" id="UP000037505"/>
    </source>
</evidence>
<protein>
    <submittedName>
        <fullName evidence="1">Uncharacterized protein</fullName>
    </submittedName>
</protein>
<evidence type="ECO:0000313" key="1">
    <source>
        <dbReference type="EMBL" id="KNG82058.1"/>
    </source>
</evidence>
<dbReference type="GeneID" id="26812545"/>
<dbReference type="STRING" id="1509407.A0A0L1IS90"/>
<dbReference type="RefSeq" id="XP_015402981.1">
    <property type="nucleotide sequence ID" value="XM_015555997.1"/>
</dbReference>
<dbReference type="Pfam" id="PF20174">
    <property type="entry name" value="DUF6540"/>
    <property type="match status" value="1"/>
</dbReference>
<accession>A0A0L1IS90</accession>
<dbReference type="InterPro" id="IPR046670">
    <property type="entry name" value="DUF6540"/>
</dbReference>
<dbReference type="Proteomes" id="UP000037505">
    <property type="component" value="Unassembled WGS sequence"/>
</dbReference>
<reference evidence="1 2" key="1">
    <citation type="submission" date="2014-06" db="EMBL/GenBank/DDBJ databases">
        <title>The Genome of the Aflatoxigenic Filamentous Fungus Aspergillus nomius.</title>
        <authorList>
            <person name="Moore M.G."/>
            <person name="Shannon B.M."/>
            <person name="Brian M.M."/>
        </authorList>
    </citation>
    <scope>NUCLEOTIDE SEQUENCE [LARGE SCALE GENOMIC DNA]</scope>
    <source>
        <strain evidence="1 2">NRRL 13137</strain>
    </source>
</reference>
<keyword evidence="2" id="KW-1185">Reference proteome</keyword>
<dbReference type="AlphaFoldDB" id="A0A0L1IS90"/>
<organism evidence="1 2">
    <name type="scientific">Aspergillus nomiae NRRL (strain ATCC 15546 / NRRL 13137 / CBS 260.88 / M93)</name>
    <dbReference type="NCBI Taxonomy" id="1509407"/>
    <lineage>
        <taxon>Eukaryota</taxon>
        <taxon>Fungi</taxon>
        <taxon>Dikarya</taxon>
        <taxon>Ascomycota</taxon>
        <taxon>Pezizomycotina</taxon>
        <taxon>Eurotiomycetes</taxon>
        <taxon>Eurotiomycetidae</taxon>
        <taxon>Eurotiales</taxon>
        <taxon>Aspergillaceae</taxon>
        <taxon>Aspergillus</taxon>
        <taxon>Aspergillus subgen. Circumdati</taxon>
    </lineage>
</organism>